<dbReference type="Proteomes" id="UP000676336">
    <property type="component" value="Unassembled WGS sequence"/>
</dbReference>
<evidence type="ECO:0000313" key="1">
    <source>
        <dbReference type="EMBL" id="CAF4573747.1"/>
    </source>
</evidence>
<gene>
    <name evidence="1" type="ORF">SMN809_LOCUS37978</name>
</gene>
<reference evidence="1" key="1">
    <citation type="submission" date="2021-02" db="EMBL/GenBank/DDBJ databases">
        <authorList>
            <person name="Nowell W R."/>
        </authorList>
    </citation>
    <scope>NUCLEOTIDE SEQUENCE</scope>
</reference>
<dbReference type="AlphaFoldDB" id="A0A8S2YMZ7"/>
<accession>A0A8S2YMZ7</accession>
<name>A0A8S2YMZ7_9BILA</name>
<sequence length="27" mass="3189">PHESKPERWIEITSPYINYPTASARNM</sequence>
<feature type="non-terminal residue" evidence="1">
    <location>
        <position position="1"/>
    </location>
</feature>
<proteinExistence type="predicted"/>
<evidence type="ECO:0000313" key="2">
    <source>
        <dbReference type="Proteomes" id="UP000676336"/>
    </source>
</evidence>
<organism evidence="1 2">
    <name type="scientific">Rotaria magnacalcarata</name>
    <dbReference type="NCBI Taxonomy" id="392030"/>
    <lineage>
        <taxon>Eukaryota</taxon>
        <taxon>Metazoa</taxon>
        <taxon>Spiralia</taxon>
        <taxon>Gnathifera</taxon>
        <taxon>Rotifera</taxon>
        <taxon>Eurotatoria</taxon>
        <taxon>Bdelloidea</taxon>
        <taxon>Philodinida</taxon>
        <taxon>Philodinidae</taxon>
        <taxon>Rotaria</taxon>
    </lineage>
</organism>
<comment type="caution">
    <text evidence="1">The sequence shown here is derived from an EMBL/GenBank/DDBJ whole genome shotgun (WGS) entry which is preliminary data.</text>
</comment>
<protein>
    <submittedName>
        <fullName evidence="1">Uncharacterized protein</fullName>
    </submittedName>
</protein>
<dbReference type="EMBL" id="CAJOBI010097886">
    <property type="protein sequence ID" value="CAF4573747.1"/>
    <property type="molecule type" value="Genomic_DNA"/>
</dbReference>